<keyword evidence="2" id="KW-0067">ATP-binding</keyword>
<dbReference type="SUPFAM" id="SSF52540">
    <property type="entry name" value="P-loop containing nucleoside triphosphate hydrolases"/>
    <property type="match status" value="1"/>
</dbReference>
<evidence type="ECO:0000313" key="3">
    <source>
        <dbReference type="EMBL" id="MPN31985.1"/>
    </source>
</evidence>
<reference evidence="3" key="1">
    <citation type="submission" date="2019-08" db="EMBL/GenBank/DDBJ databases">
        <authorList>
            <person name="Kucharzyk K."/>
            <person name="Murdoch R.W."/>
            <person name="Higgins S."/>
            <person name="Loffler F."/>
        </authorList>
    </citation>
    <scope>NUCLEOTIDE SEQUENCE</scope>
</reference>
<accession>A0A645GYV0</accession>
<comment type="caution">
    <text evidence="3">The sequence shown here is derived from an EMBL/GenBank/DDBJ whole genome shotgun (WGS) entry which is preliminary data.</text>
</comment>
<gene>
    <name evidence="3" type="primary">coaE_50</name>
    <name evidence="3" type="ORF">SDC9_179460</name>
</gene>
<dbReference type="InterPro" id="IPR001977">
    <property type="entry name" value="Depp_CoAkinase"/>
</dbReference>
<dbReference type="Gene3D" id="3.40.50.300">
    <property type="entry name" value="P-loop containing nucleotide triphosphate hydrolases"/>
    <property type="match status" value="1"/>
</dbReference>
<keyword evidence="3" id="KW-0808">Transferase</keyword>
<evidence type="ECO:0000256" key="1">
    <source>
        <dbReference type="ARBA" id="ARBA00022741"/>
    </source>
</evidence>
<dbReference type="EMBL" id="VSSQ01083757">
    <property type="protein sequence ID" value="MPN31985.1"/>
    <property type="molecule type" value="Genomic_DNA"/>
</dbReference>
<dbReference type="GO" id="GO:0005524">
    <property type="term" value="F:ATP binding"/>
    <property type="evidence" value="ECO:0007669"/>
    <property type="project" value="UniProtKB-KW"/>
</dbReference>
<protein>
    <submittedName>
        <fullName evidence="3">Dephospho-CoA kinase</fullName>
        <ecNumber evidence="3">2.7.1.24</ecNumber>
    </submittedName>
</protein>
<dbReference type="Pfam" id="PF01121">
    <property type="entry name" value="CoaE"/>
    <property type="match status" value="1"/>
</dbReference>
<dbReference type="EC" id="2.7.1.24" evidence="3"/>
<dbReference type="InterPro" id="IPR027417">
    <property type="entry name" value="P-loop_NTPase"/>
</dbReference>
<evidence type="ECO:0000256" key="2">
    <source>
        <dbReference type="ARBA" id="ARBA00022840"/>
    </source>
</evidence>
<keyword evidence="3" id="KW-0418">Kinase</keyword>
<proteinExistence type="predicted"/>
<sequence>MDETDGVLVVTAPEDVRIERVTKRDGLSPEAVKTRMDKQMSDKERIDKADFVIFADGQRAVLPQVLEVYNRVNNLMTK</sequence>
<dbReference type="GO" id="GO:0004140">
    <property type="term" value="F:dephospho-CoA kinase activity"/>
    <property type="evidence" value="ECO:0007669"/>
    <property type="project" value="UniProtKB-EC"/>
</dbReference>
<dbReference type="GO" id="GO:0015937">
    <property type="term" value="P:coenzyme A biosynthetic process"/>
    <property type="evidence" value="ECO:0007669"/>
    <property type="project" value="InterPro"/>
</dbReference>
<name>A0A645GYV0_9ZZZZ</name>
<dbReference type="PROSITE" id="PS51219">
    <property type="entry name" value="DPCK"/>
    <property type="match status" value="1"/>
</dbReference>
<dbReference type="AlphaFoldDB" id="A0A645GYV0"/>
<keyword evidence="1" id="KW-0547">Nucleotide-binding</keyword>
<organism evidence="3">
    <name type="scientific">bioreactor metagenome</name>
    <dbReference type="NCBI Taxonomy" id="1076179"/>
    <lineage>
        <taxon>unclassified sequences</taxon>
        <taxon>metagenomes</taxon>
        <taxon>ecological metagenomes</taxon>
    </lineage>
</organism>